<feature type="signal peptide" evidence="2">
    <location>
        <begin position="1"/>
        <end position="19"/>
    </location>
</feature>
<dbReference type="InterPro" id="IPR036866">
    <property type="entry name" value="RibonucZ/Hydroxyglut_hydro"/>
</dbReference>
<proteinExistence type="predicted"/>
<dbReference type="Proteomes" id="UP001409291">
    <property type="component" value="Unassembled WGS sequence"/>
</dbReference>
<dbReference type="PANTHER" id="PTHR43546">
    <property type="entry name" value="UPF0173 METAL-DEPENDENT HYDROLASE MJ1163-RELATED"/>
    <property type="match status" value="1"/>
</dbReference>
<dbReference type="SUPFAM" id="SSF56281">
    <property type="entry name" value="Metallo-hydrolase/oxidoreductase"/>
    <property type="match status" value="1"/>
</dbReference>
<feature type="chain" id="PRO_5047300313" evidence="2">
    <location>
        <begin position="20"/>
        <end position="284"/>
    </location>
</feature>
<dbReference type="RefSeq" id="WP_346581990.1">
    <property type="nucleotide sequence ID" value="NZ_JBDJNQ010000009.1"/>
</dbReference>
<keyword evidence="4" id="KW-1185">Reference proteome</keyword>
<dbReference type="PANTHER" id="PTHR43546:SF9">
    <property type="entry name" value="L-ASCORBATE-6-PHOSPHATE LACTONASE ULAG-RELATED"/>
    <property type="match status" value="1"/>
</dbReference>
<evidence type="ECO:0000313" key="3">
    <source>
        <dbReference type="EMBL" id="MEN5379225.1"/>
    </source>
</evidence>
<keyword evidence="1" id="KW-0378">Hydrolase</keyword>
<sequence>MRKLILSVALGIMAFSTFAQTKKIKNASIQLIRNATVVFQYGEKEFLIDPMLAKKGAYPGFPGTANSHLRNPMVELPVEVENLLNPDALIVTHMHADHWDEVAVKMLPKDKTVFAQNDADAAAIKLQGFNNIVVLDADSHYGNIKLQKTHAQHGSDEAYADAQMAKLLGHASGIFFTHADQKSVYFAGDAIWNQDFESQLKKLNPDVVVLNTGDAQVNGFGAIIMGKEDVYKVHQILPKATIIAIHMEAINHCILTRKALAEYVEEKGIADKVIIPADGQKIVL</sequence>
<dbReference type="Pfam" id="PF13483">
    <property type="entry name" value="Lactamase_B_3"/>
    <property type="match status" value="1"/>
</dbReference>
<evidence type="ECO:0000256" key="1">
    <source>
        <dbReference type="ARBA" id="ARBA00022801"/>
    </source>
</evidence>
<gene>
    <name evidence="3" type="ORF">ABE541_18315</name>
</gene>
<evidence type="ECO:0000256" key="2">
    <source>
        <dbReference type="SAM" id="SignalP"/>
    </source>
</evidence>
<dbReference type="Gene3D" id="3.60.15.10">
    <property type="entry name" value="Ribonuclease Z/Hydroxyacylglutathione hydrolase-like"/>
    <property type="match status" value="1"/>
</dbReference>
<keyword evidence="2" id="KW-0732">Signal</keyword>
<dbReference type="EMBL" id="JBDJNQ010000009">
    <property type="protein sequence ID" value="MEN5379225.1"/>
    <property type="molecule type" value="Genomic_DNA"/>
</dbReference>
<organism evidence="3 4">
    <name type="scientific">Sphingobacterium kitahiroshimense</name>
    <dbReference type="NCBI Taxonomy" id="470446"/>
    <lineage>
        <taxon>Bacteria</taxon>
        <taxon>Pseudomonadati</taxon>
        <taxon>Bacteroidota</taxon>
        <taxon>Sphingobacteriia</taxon>
        <taxon>Sphingobacteriales</taxon>
        <taxon>Sphingobacteriaceae</taxon>
        <taxon>Sphingobacterium</taxon>
    </lineage>
</organism>
<comment type="caution">
    <text evidence="3">The sequence shown here is derived from an EMBL/GenBank/DDBJ whole genome shotgun (WGS) entry which is preliminary data.</text>
</comment>
<dbReference type="InterPro" id="IPR050114">
    <property type="entry name" value="UPF0173_UPF0282_UlaG_hydrolase"/>
</dbReference>
<accession>A0ABV0BXE1</accession>
<name>A0ABV0BXE1_9SPHI</name>
<evidence type="ECO:0000313" key="4">
    <source>
        <dbReference type="Proteomes" id="UP001409291"/>
    </source>
</evidence>
<protein>
    <submittedName>
        <fullName evidence="3">MBL fold metallo-hydrolase</fullName>
    </submittedName>
</protein>
<reference evidence="3 4" key="1">
    <citation type="submission" date="2024-04" db="EMBL/GenBank/DDBJ databases">
        <title>WGS of bacteria from Torrens River.</title>
        <authorList>
            <person name="Wyrsch E.R."/>
            <person name="Drigo B."/>
        </authorList>
    </citation>
    <scope>NUCLEOTIDE SEQUENCE [LARGE SCALE GENOMIC DNA]</scope>
    <source>
        <strain evidence="3 4">TWI391</strain>
    </source>
</reference>